<feature type="compositionally biased region" description="Acidic residues" evidence="1">
    <location>
        <begin position="54"/>
        <end position="64"/>
    </location>
</feature>
<dbReference type="EMBL" id="JACAZE010000001">
    <property type="protein sequence ID" value="KAF7322577.1"/>
    <property type="molecule type" value="Genomic_DNA"/>
</dbReference>
<feature type="compositionally biased region" description="Acidic residues" evidence="1">
    <location>
        <begin position="79"/>
        <end position="88"/>
    </location>
</feature>
<dbReference type="Proteomes" id="UP000613580">
    <property type="component" value="Unassembled WGS sequence"/>
</dbReference>
<comment type="caution">
    <text evidence="2">The sequence shown here is derived from an EMBL/GenBank/DDBJ whole genome shotgun (WGS) entry which is preliminary data.</text>
</comment>
<organism evidence="2 3">
    <name type="scientific">Mycena chlorophos</name>
    <name type="common">Agaric fungus</name>
    <name type="synonym">Agaricus chlorophos</name>
    <dbReference type="NCBI Taxonomy" id="658473"/>
    <lineage>
        <taxon>Eukaryota</taxon>
        <taxon>Fungi</taxon>
        <taxon>Dikarya</taxon>
        <taxon>Basidiomycota</taxon>
        <taxon>Agaricomycotina</taxon>
        <taxon>Agaricomycetes</taxon>
        <taxon>Agaricomycetidae</taxon>
        <taxon>Agaricales</taxon>
        <taxon>Marasmiineae</taxon>
        <taxon>Mycenaceae</taxon>
        <taxon>Mycena</taxon>
    </lineage>
</organism>
<feature type="compositionally biased region" description="Basic and acidic residues" evidence="1">
    <location>
        <begin position="217"/>
        <end position="229"/>
    </location>
</feature>
<evidence type="ECO:0000256" key="1">
    <source>
        <dbReference type="SAM" id="MobiDB-lite"/>
    </source>
</evidence>
<sequence length="258" mass="28140">MITDLRKAIEVEKQARRDWKVRRVAIDAELKELRAGPLKGVPLTGNRRQRIIGDETESALELGEEASIKPADGNPPPDDPLEEQDMELENWAPDPDTEEPLMSEPNVGHTEPDSVMQDVSGPFNWSTLEPSGLGTYEPTDHPTPISEHRLPSMPSPDQSGISSAGASEPFILDQNLEPPSEAALRQASTSSSREHSASAAVASTSAGPATQPAEIDPDARGRVRKRPLEVDPNAILEGKRKRTKSRRKLGKEILQDSD</sequence>
<feature type="compositionally biased region" description="Polar residues" evidence="1">
    <location>
        <begin position="155"/>
        <end position="165"/>
    </location>
</feature>
<proteinExistence type="predicted"/>
<evidence type="ECO:0000313" key="3">
    <source>
        <dbReference type="Proteomes" id="UP000613580"/>
    </source>
</evidence>
<feature type="region of interest" description="Disordered" evidence="1">
    <location>
        <begin position="38"/>
        <end position="258"/>
    </location>
</feature>
<feature type="compositionally biased region" description="Basic residues" evidence="1">
    <location>
        <begin position="239"/>
        <end position="249"/>
    </location>
</feature>
<protein>
    <submittedName>
        <fullName evidence="2">Uncharacterized protein</fullName>
    </submittedName>
</protein>
<accession>A0A8H6WM89</accession>
<evidence type="ECO:0000313" key="2">
    <source>
        <dbReference type="EMBL" id="KAF7322577.1"/>
    </source>
</evidence>
<feature type="compositionally biased region" description="Low complexity" evidence="1">
    <location>
        <begin position="187"/>
        <end position="209"/>
    </location>
</feature>
<dbReference type="AlphaFoldDB" id="A0A8H6WM89"/>
<reference evidence="2" key="1">
    <citation type="submission" date="2020-05" db="EMBL/GenBank/DDBJ databases">
        <title>Mycena genomes resolve the evolution of fungal bioluminescence.</title>
        <authorList>
            <person name="Tsai I.J."/>
        </authorList>
    </citation>
    <scope>NUCLEOTIDE SEQUENCE</scope>
    <source>
        <strain evidence="2">110903Hualien_Pintung</strain>
    </source>
</reference>
<gene>
    <name evidence="2" type="ORF">HMN09_00036200</name>
</gene>
<keyword evidence="3" id="KW-1185">Reference proteome</keyword>
<name>A0A8H6WM89_MYCCL</name>
<dbReference type="OrthoDB" id="2920974at2759"/>